<dbReference type="InterPro" id="IPR050388">
    <property type="entry name" value="ABC_Ni/Peptide_Import"/>
</dbReference>
<comment type="similarity">
    <text evidence="2">Belongs to the ABC transporter superfamily.</text>
</comment>
<dbReference type="GO" id="GO:0005524">
    <property type="term" value="F:ATP binding"/>
    <property type="evidence" value="ECO:0007669"/>
    <property type="project" value="UniProtKB-KW"/>
</dbReference>
<evidence type="ECO:0000256" key="4">
    <source>
        <dbReference type="ARBA" id="ARBA00022475"/>
    </source>
</evidence>
<evidence type="ECO:0000313" key="12">
    <source>
        <dbReference type="Proteomes" id="UP000256334"/>
    </source>
</evidence>
<dbReference type="PROSITE" id="PS00211">
    <property type="entry name" value="ABC_TRANSPORTER_1"/>
    <property type="match status" value="2"/>
</dbReference>
<evidence type="ECO:0000256" key="7">
    <source>
        <dbReference type="ARBA" id="ARBA00023136"/>
    </source>
</evidence>
<keyword evidence="12" id="KW-1185">Reference proteome</keyword>
<evidence type="ECO:0000259" key="10">
    <source>
        <dbReference type="PROSITE" id="PS50893"/>
    </source>
</evidence>
<dbReference type="GO" id="GO:0016887">
    <property type="term" value="F:ATP hydrolysis activity"/>
    <property type="evidence" value="ECO:0007669"/>
    <property type="project" value="InterPro"/>
</dbReference>
<reference evidence="11 12" key="1">
    <citation type="submission" date="2018-07" db="EMBL/GenBank/DDBJ databases">
        <title>Genomic Encyclopedia of Type Strains, Phase IV (KMG-IV): sequencing the most valuable type-strain genomes for metagenomic binning, comparative biology and taxonomic classification.</title>
        <authorList>
            <person name="Goeker M."/>
        </authorList>
    </citation>
    <scope>NUCLEOTIDE SEQUENCE [LARGE SCALE GENOMIC DNA]</scope>
    <source>
        <strain evidence="11 12">DSM 14324</strain>
    </source>
</reference>
<dbReference type="InterPro" id="IPR017871">
    <property type="entry name" value="ABC_transporter-like_CS"/>
</dbReference>
<dbReference type="PROSITE" id="PS50893">
    <property type="entry name" value="ABC_TRANSPORTER_2"/>
    <property type="match status" value="2"/>
</dbReference>
<evidence type="ECO:0000313" key="11">
    <source>
        <dbReference type="EMBL" id="REC94414.1"/>
    </source>
</evidence>
<evidence type="ECO:0000256" key="8">
    <source>
        <dbReference type="ARBA" id="ARBA00038852"/>
    </source>
</evidence>
<evidence type="ECO:0000256" key="2">
    <source>
        <dbReference type="ARBA" id="ARBA00005417"/>
    </source>
</evidence>
<dbReference type="SMART" id="SM00382">
    <property type="entry name" value="AAA"/>
    <property type="match status" value="2"/>
</dbReference>
<keyword evidence="3" id="KW-0813">Transport</keyword>
<dbReference type="InterPro" id="IPR013563">
    <property type="entry name" value="Oligopep_ABC_C"/>
</dbReference>
<dbReference type="CDD" id="cd03257">
    <property type="entry name" value="ABC_NikE_OppD_transporters"/>
    <property type="match status" value="2"/>
</dbReference>
<dbReference type="EMBL" id="QRDJ01000008">
    <property type="protein sequence ID" value="REC94414.1"/>
    <property type="molecule type" value="Genomic_DNA"/>
</dbReference>
<keyword evidence="5" id="KW-0547">Nucleotide-binding</keyword>
<feature type="domain" description="ABC transporter" evidence="10">
    <location>
        <begin position="21"/>
        <end position="272"/>
    </location>
</feature>
<evidence type="ECO:0000256" key="3">
    <source>
        <dbReference type="ARBA" id="ARBA00022448"/>
    </source>
</evidence>
<dbReference type="InterPro" id="IPR003439">
    <property type="entry name" value="ABC_transporter-like_ATP-bd"/>
</dbReference>
<keyword evidence="4" id="KW-1003">Cell membrane</keyword>
<keyword evidence="6 11" id="KW-0067">ATP-binding</keyword>
<accession>A0A3D9DVN2</accession>
<dbReference type="Proteomes" id="UP000256334">
    <property type="component" value="Unassembled WGS sequence"/>
</dbReference>
<protein>
    <recommendedName>
        <fullName evidence="8">ABC-type dipeptide transporter</fullName>
        <ecNumber evidence="8">7.4.2.9</ecNumber>
    </recommendedName>
</protein>
<dbReference type="InterPro" id="IPR027417">
    <property type="entry name" value="P-loop_NTPase"/>
</dbReference>
<feature type="domain" description="ABC transporter" evidence="10">
    <location>
        <begin position="293"/>
        <end position="545"/>
    </location>
</feature>
<dbReference type="NCBIfam" id="NF007739">
    <property type="entry name" value="PRK10419.1"/>
    <property type="match status" value="2"/>
</dbReference>
<keyword evidence="7" id="KW-0472">Membrane</keyword>
<dbReference type="GO" id="GO:0055085">
    <property type="term" value="P:transmembrane transport"/>
    <property type="evidence" value="ECO:0007669"/>
    <property type="project" value="UniProtKB-ARBA"/>
</dbReference>
<comment type="catalytic activity">
    <reaction evidence="9">
        <text>a dipeptide(out) + ATP + H2O = a dipeptide(in) + ADP + phosphate + H(+)</text>
        <dbReference type="Rhea" id="RHEA:23120"/>
        <dbReference type="ChEBI" id="CHEBI:15377"/>
        <dbReference type="ChEBI" id="CHEBI:15378"/>
        <dbReference type="ChEBI" id="CHEBI:30616"/>
        <dbReference type="ChEBI" id="CHEBI:43474"/>
        <dbReference type="ChEBI" id="CHEBI:90799"/>
        <dbReference type="ChEBI" id="CHEBI:456216"/>
        <dbReference type="EC" id="7.4.2.9"/>
    </reaction>
</comment>
<dbReference type="SUPFAM" id="SSF52540">
    <property type="entry name" value="P-loop containing nucleoside triphosphate hydrolases"/>
    <property type="match status" value="2"/>
</dbReference>
<evidence type="ECO:0000256" key="9">
    <source>
        <dbReference type="ARBA" id="ARBA00047356"/>
    </source>
</evidence>
<dbReference type="GO" id="GO:0005886">
    <property type="term" value="C:plasma membrane"/>
    <property type="evidence" value="ECO:0007669"/>
    <property type="project" value="UniProtKB-SubCell"/>
</dbReference>
<comment type="caution">
    <text evidence="11">The sequence shown here is derived from an EMBL/GenBank/DDBJ whole genome shotgun (WGS) entry which is preliminary data.</text>
</comment>
<dbReference type="Pfam" id="PF00005">
    <property type="entry name" value="ABC_tran"/>
    <property type="match status" value="2"/>
</dbReference>
<proteinExistence type="inferred from homology"/>
<dbReference type="GO" id="GO:0015833">
    <property type="term" value="P:peptide transport"/>
    <property type="evidence" value="ECO:0007669"/>
    <property type="project" value="InterPro"/>
</dbReference>
<dbReference type="AlphaFoldDB" id="A0A3D9DVN2"/>
<name>A0A3D9DVN2_9GAMM</name>
<dbReference type="FunFam" id="3.40.50.300:FF:000016">
    <property type="entry name" value="Oligopeptide ABC transporter ATP-binding component"/>
    <property type="match status" value="1"/>
</dbReference>
<dbReference type="NCBIfam" id="NF008453">
    <property type="entry name" value="PRK11308.1"/>
    <property type="match status" value="2"/>
</dbReference>
<evidence type="ECO:0000256" key="5">
    <source>
        <dbReference type="ARBA" id="ARBA00022741"/>
    </source>
</evidence>
<dbReference type="Gene3D" id="3.40.50.300">
    <property type="entry name" value="P-loop containing nucleotide triphosphate hydrolases"/>
    <property type="match status" value="2"/>
</dbReference>
<evidence type="ECO:0000256" key="6">
    <source>
        <dbReference type="ARBA" id="ARBA00022840"/>
    </source>
</evidence>
<dbReference type="PANTHER" id="PTHR43297:SF2">
    <property type="entry name" value="DIPEPTIDE TRANSPORT ATP-BINDING PROTEIN DPPD"/>
    <property type="match status" value="1"/>
</dbReference>
<organism evidence="11 12">
    <name type="scientific">Kushneria indalinina DSM 14324</name>
    <dbReference type="NCBI Taxonomy" id="1122140"/>
    <lineage>
        <taxon>Bacteria</taxon>
        <taxon>Pseudomonadati</taxon>
        <taxon>Pseudomonadota</taxon>
        <taxon>Gammaproteobacteria</taxon>
        <taxon>Oceanospirillales</taxon>
        <taxon>Halomonadaceae</taxon>
        <taxon>Kushneria</taxon>
    </lineage>
</organism>
<dbReference type="PANTHER" id="PTHR43297">
    <property type="entry name" value="OLIGOPEPTIDE TRANSPORT ATP-BINDING PROTEIN APPD"/>
    <property type="match status" value="1"/>
</dbReference>
<dbReference type="EC" id="7.4.2.9" evidence="8"/>
<dbReference type="Pfam" id="PF08352">
    <property type="entry name" value="oligo_HPY"/>
    <property type="match status" value="2"/>
</dbReference>
<gene>
    <name evidence="11" type="ORF">C8D72_2786</name>
</gene>
<dbReference type="InterPro" id="IPR003593">
    <property type="entry name" value="AAA+_ATPase"/>
</dbReference>
<sequence length="584" mass="64134">MTASKAAPSKDAHAMSSDRVLRVQDLVVSSHTQPDRHILKGVSFDIAAGETLCLVGESGSGKSVTSLSIMGLLPRGVLEHRGGDIYLEETPLLTLSSARLRELRASRIAMIFQEPMTALNPLMRVGEQIEEVLVMHRKGTTAGERRTRVLDMLEQVQLPDIERMYASWPHQLSGGQRQRIMIAMALVLEPRLLIADEPTTALDVTTQKQILWLIRQLQERHGTSVLFITHDMGVVADIADRVCVMRHGEVVETQPVQALLRHPLTDYTRSLLMAVPGLQPRPSRPVTEREIVLEAIELEKCYGRHSRWARLRGQQDTRTAAASDVSFALTRGRTLGIVGESGSGKSTVARCVMRMIEPTGGGVRVMGRDISTLGRAALKPHRKRIQMIFQDPFRSLNPRLTIGDSLIEGPVNYGTSRAQALKQAEALLIMVGLSGEAMTRYPHQFSGGQRQRIAIARALAMEPDVLVADEAVSALDVSVQAQVLTLLEDIQTRMGVAVLFITHDLRVAAQVCDDVMVMQKGRVVEYGPTSRVLGAPEHAYTRSLMAAAPGRQWDFAAFQPFDDVSESRSSDAFSTGLISGAQKA</sequence>
<comment type="subcellular location">
    <subcellularLocation>
        <location evidence="1">Cell inner membrane</location>
        <topology evidence="1">Peripheral membrane protein</topology>
    </subcellularLocation>
</comment>
<evidence type="ECO:0000256" key="1">
    <source>
        <dbReference type="ARBA" id="ARBA00004417"/>
    </source>
</evidence>